<dbReference type="InterPro" id="IPR048427">
    <property type="entry name" value="YpoC"/>
</dbReference>
<accession>A0A9E8LVQ9</accession>
<gene>
    <name evidence="2" type="ORF">OE104_04515</name>
</gene>
<proteinExistence type="predicted"/>
<sequence length="155" mass="18590">MKHLPELDHPLFYVDECQPADFFQMEYDYYISQSLNQPWKKGEMALKGIKQRWEENIGKIEMFFQRKDNAGVNKVMVASIALFMQYLFWSNEQPVNMDRLEERVSHLPVQAINTMERLTFVMNRPTLHHSFAQLKALFVEQEKAYYKYVTIQKRS</sequence>
<evidence type="ECO:0000313" key="2">
    <source>
        <dbReference type="EMBL" id="WAA10588.1"/>
    </source>
</evidence>
<reference evidence="2" key="1">
    <citation type="submission" date="2022-09" db="EMBL/GenBank/DDBJ databases">
        <title>Complete Genomes of Fervidibacillus albus and Fervidibacillus halotolerans isolated from tidal flat sediments.</title>
        <authorList>
            <person name="Kwon K.K."/>
            <person name="Yang S.-H."/>
            <person name="Park M.J."/>
            <person name="Oh H.-M."/>
        </authorList>
    </citation>
    <scope>NUCLEOTIDE SEQUENCE</scope>
    <source>
        <strain evidence="2">MEBiC13591</strain>
    </source>
</reference>
<name>A0A9E8LVQ9_9BACI</name>
<dbReference type="Proteomes" id="UP001164718">
    <property type="component" value="Chromosome"/>
</dbReference>
<dbReference type="KEGG" id="faf:OE104_04515"/>
<organism evidence="2 3">
    <name type="scientific">Fervidibacillus albus</name>
    <dbReference type="NCBI Taxonomy" id="2980026"/>
    <lineage>
        <taxon>Bacteria</taxon>
        <taxon>Bacillati</taxon>
        <taxon>Bacillota</taxon>
        <taxon>Bacilli</taxon>
        <taxon>Bacillales</taxon>
        <taxon>Bacillaceae</taxon>
        <taxon>Fervidibacillus</taxon>
    </lineage>
</organism>
<dbReference type="Pfam" id="PF21747">
    <property type="entry name" value="YpoC"/>
    <property type="match status" value="1"/>
</dbReference>
<dbReference type="RefSeq" id="WP_275418383.1">
    <property type="nucleotide sequence ID" value="NZ_CP106878.1"/>
</dbReference>
<dbReference type="AlphaFoldDB" id="A0A9E8LVQ9"/>
<feature type="domain" description="YpoC-like" evidence="1">
    <location>
        <begin position="46"/>
        <end position="153"/>
    </location>
</feature>
<dbReference type="EMBL" id="CP106878">
    <property type="protein sequence ID" value="WAA10588.1"/>
    <property type="molecule type" value="Genomic_DNA"/>
</dbReference>
<protein>
    <recommendedName>
        <fullName evidence="1">YpoC-like domain-containing protein</fullName>
    </recommendedName>
</protein>
<evidence type="ECO:0000259" key="1">
    <source>
        <dbReference type="Pfam" id="PF21747"/>
    </source>
</evidence>
<evidence type="ECO:0000313" key="3">
    <source>
        <dbReference type="Proteomes" id="UP001164718"/>
    </source>
</evidence>
<keyword evidence="3" id="KW-1185">Reference proteome</keyword>